<evidence type="ECO:0000259" key="4">
    <source>
        <dbReference type="Pfam" id="PF08031"/>
    </source>
</evidence>
<accession>J3N8I4</accession>
<evidence type="ECO:0000256" key="1">
    <source>
        <dbReference type="ARBA" id="ARBA00022630"/>
    </source>
</evidence>
<keyword evidence="1" id="KW-0285">Flavoprotein</keyword>
<organism evidence="5">
    <name type="scientific">Oryza brachyantha</name>
    <name type="common">malo sina</name>
    <dbReference type="NCBI Taxonomy" id="4533"/>
    <lineage>
        <taxon>Eukaryota</taxon>
        <taxon>Viridiplantae</taxon>
        <taxon>Streptophyta</taxon>
        <taxon>Embryophyta</taxon>
        <taxon>Tracheophyta</taxon>
        <taxon>Spermatophyta</taxon>
        <taxon>Magnoliopsida</taxon>
        <taxon>Liliopsida</taxon>
        <taxon>Poales</taxon>
        <taxon>Poaceae</taxon>
        <taxon>BOP clade</taxon>
        <taxon>Oryzoideae</taxon>
        <taxon>Oryzeae</taxon>
        <taxon>Oryzinae</taxon>
        <taxon>Oryza</taxon>
    </lineage>
</organism>
<evidence type="ECO:0000256" key="3">
    <source>
        <dbReference type="SAM" id="SignalP"/>
    </source>
</evidence>
<feature type="domain" description="Berberine/berberine-like" evidence="4">
    <location>
        <begin position="232"/>
        <end position="292"/>
    </location>
</feature>
<dbReference type="HOGENOM" id="CLU_018354_6_1_1"/>
<dbReference type="Proteomes" id="UP000006038">
    <property type="component" value="Chromosome 11"/>
</dbReference>
<feature type="chain" id="PRO_5003775727" description="Berberine/berberine-like domain-containing protein" evidence="3">
    <location>
        <begin position="26"/>
        <end position="298"/>
    </location>
</feature>
<name>J3N8I4_ORYBR</name>
<dbReference type="eggNOG" id="ENOG502QVGN">
    <property type="taxonomic scope" value="Eukaryota"/>
</dbReference>
<dbReference type="Gramene" id="OB11G21200.1">
    <property type="protein sequence ID" value="OB11G21200.1"/>
    <property type="gene ID" value="OB11G21200"/>
</dbReference>
<proteinExistence type="predicted"/>
<sequence length="298" mass="32401">MAATTMILLLLYCCFCNVFFLPSSAASSDDFLQCLTRSIPAEQVYTQSSSAFMSVLTSSVQNPEFVTNATGLYLGGCSRLAATMRAYFPELGMTAADCHELTWLRAMAFISLGSADAAPEGMLRRTNNLGTYVKSKSDYVRRPMGAAAWDALFSRWLAGNGNGILILEPHGGVVGSVVPDFVTPYPHRAGVLYNIQYGVFWWGDADGAAARRWLEALYAAMEAAVSSNPREAFANYRDLDIGENVVGGDGVTTYESARAWGERYFMGNFRRLAAGEGEGAPGAYFRTEQSIPPLLLPY</sequence>
<reference evidence="5" key="1">
    <citation type="journal article" date="2013" name="Nat. Commun.">
        <title>Whole-genome sequencing of Oryza brachyantha reveals mechanisms underlying Oryza genome evolution.</title>
        <authorList>
            <person name="Chen J."/>
            <person name="Huang Q."/>
            <person name="Gao D."/>
            <person name="Wang J."/>
            <person name="Lang Y."/>
            <person name="Liu T."/>
            <person name="Li B."/>
            <person name="Bai Z."/>
            <person name="Luis Goicoechea J."/>
            <person name="Liang C."/>
            <person name="Chen C."/>
            <person name="Zhang W."/>
            <person name="Sun S."/>
            <person name="Liao Y."/>
            <person name="Zhang X."/>
            <person name="Yang L."/>
            <person name="Song C."/>
            <person name="Wang M."/>
            <person name="Shi J."/>
            <person name="Liu G."/>
            <person name="Liu J."/>
            <person name="Zhou H."/>
            <person name="Zhou W."/>
            <person name="Yu Q."/>
            <person name="An N."/>
            <person name="Chen Y."/>
            <person name="Cai Q."/>
            <person name="Wang B."/>
            <person name="Liu B."/>
            <person name="Min J."/>
            <person name="Huang Y."/>
            <person name="Wu H."/>
            <person name="Li Z."/>
            <person name="Zhang Y."/>
            <person name="Yin Y."/>
            <person name="Song W."/>
            <person name="Jiang J."/>
            <person name="Jackson S.A."/>
            <person name="Wing R.A."/>
            <person name="Wang J."/>
            <person name="Chen M."/>
        </authorList>
    </citation>
    <scope>NUCLEOTIDE SEQUENCE [LARGE SCALE GENOMIC DNA]</scope>
    <source>
        <strain evidence="5">cv. IRGC 101232</strain>
    </source>
</reference>
<dbReference type="OMA" id="TTYESAR"/>
<dbReference type="GO" id="GO:0050660">
    <property type="term" value="F:flavin adenine dinucleotide binding"/>
    <property type="evidence" value="ECO:0007669"/>
    <property type="project" value="InterPro"/>
</dbReference>
<evidence type="ECO:0000313" key="6">
    <source>
        <dbReference type="Proteomes" id="UP000006038"/>
    </source>
</evidence>
<keyword evidence="6" id="KW-1185">Reference proteome</keyword>
<dbReference type="EnsemblPlants" id="OB11G21200.1">
    <property type="protein sequence ID" value="OB11G21200.1"/>
    <property type="gene ID" value="OB11G21200"/>
</dbReference>
<dbReference type="STRING" id="4533.J3N8I4"/>
<dbReference type="Gene3D" id="3.40.462.20">
    <property type="match status" value="1"/>
</dbReference>
<dbReference type="PANTHER" id="PTHR32448">
    <property type="entry name" value="OS08G0158400 PROTEIN"/>
    <property type="match status" value="1"/>
</dbReference>
<dbReference type="GO" id="GO:0016491">
    <property type="term" value="F:oxidoreductase activity"/>
    <property type="evidence" value="ECO:0007669"/>
    <property type="project" value="InterPro"/>
</dbReference>
<keyword evidence="3" id="KW-0732">Signal</keyword>
<keyword evidence="2" id="KW-0274">FAD</keyword>
<evidence type="ECO:0000256" key="2">
    <source>
        <dbReference type="ARBA" id="ARBA00022827"/>
    </source>
</evidence>
<dbReference type="InterPro" id="IPR012951">
    <property type="entry name" value="BBE"/>
</dbReference>
<evidence type="ECO:0000313" key="5">
    <source>
        <dbReference type="EnsemblPlants" id="OB11G21200.1"/>
    </source>
</evidence>
<reference evidence="5" key="2">
    <citation type="submission" date="2013-04" db="UniProtKB">
        <authorList>
            <consortium name="EnsemblPlants"/>
        </authorList>
    </citation>
    <scope>IDENTIFICATION</scope>
</reference>
<dbReference type="Pfam" id="PF08031">
    <property type="entry name" value="BBE"/>
    <property type="match status" value="1"/>
</dbReference>
<protein>
    <recommendedName>
        <fullName evidence="4">Berberine/berberine-like domain-containing protein</fullName>
    </recommendedName>
</protein>
<dbReference type="AlphaFoldDB" id="J3N8I4"/>
<feature type="signal peptide" evidence="3">
    <location>
        <begin position="1"/>
        <end position="25"/>
    </location>
</feature>